<organism evidence="3 4">
    <name type="scientific">Eubacterium cellulosolvens (strain ATCC 43171 / JCM 9499 / 6)</name>
    <name type="common">Cillobacterium cellulosolvens</name>
    <dbReference type="NCBI Taxonomy" id="633697"/>
    <lineage>
        <taxon>Bacteria</taxon>
        <taxon>Bacillati</taxon>
        <taxon>Bacillota</taxon>
        <taxon>Clostridia</taxon>
        <taxon>Eubacteriales</taxon>
        <taxon>Eubacteriaceae</taxon>
        <taxon>Eubacterium</taxon>
    </lineage>
</organism>
<accession>I5AUY5</accession>
<feature type="domain" description="Lectin-like" evidence="2">
    <location>
        <begin position="496"/>
        <end position="671"/>
    </location>
</feature>
<dbReference type="eggNOG" id="COG4870">
    <property type="taxonomic scope" value="Bacteria"/>
</dbReference>
<dbReference type="Pfam" id="PF18560">
    <property type="entry name" value="Lectin_like"/>
    <property type="match status" value="1"/>
</dbReference>
<dbReference type="Proteomes" id="UP000005753">
    <property type="component" value="Chromosome"/>
</dbReference>
<keyword evidence="4" id="KW-1185">Reference proteome</keyword>
<dbReference type="Gene3D" id="3.90.70.10">
    <property type="entry name" value="Cysteine proteinases"/>
    <property type="match status" value="1"/>
</dbReference>
<dbReference type="HOGENOM" id="CLU_293853_0_0_9"/>
<dbReference type="PROSITE" id="PS00639">
    <property type="entry name" value="THIOL_PROTEASE_HIS"/>
    <property type="match status" value="1"/>
</dbReference>
<dbReference type="InterPro" id="IPR040528">
    <property type="entry name" value="Lectin-like"/>
</dbReference>
<dbReference type="SUPFAM" id="SSF54001">
    <property type="entry name" value="Cysteine proteinases"/>
    <property type="match status" value="1"/>
</dbReference>
<gene>
    <name evidence="3" type="ORF">EubceDRAFT1_1833</name>
</gene>
<dbReference type="InterPro" id="IPR025660">
    <property type="entry name" value="Pept_his_AS"/>
</dbReference>
<proteinExistence type="predicted"/>
<dbReference type="AlphaFoldDB" id="I5AUY5"/>
<keyword evidence="1" id="KW-0732">Signal</keyword>
<name>I5AUY5_EUBC6</name>
<dbReference type="STRING" id="633697.EubceDRAFT1_1833"/>
<evidence type="ECO:0000256" key="1">
    <source>
        <dbReference type="SAM" id="SignalP"/>
    </source>
</evidence>
<dbReference type="EMBL" id="CM001487">
    <property type="protein sequence ID" value="EIM57608.1"/>
    <property type="molecule type" value="Genomic_DNA"/>
</dbReference>
<feature type="chain" id="PRO_5003700249" description="Lectin-like domain-containing protein" evidence="1">
    <location>
        <begin position="28"/>
        <end position="1025"/>
    </location>
</feature>
<evidence type="ECO:0000259" key="2">
    <source>
        <dbReference type="Pfam" id="PF18560"/>
    </source>
</evidence>
<feature type="signal peptide" evidence="1">
    <location>
        <begin position="1"/>
        <end position="27"/>
    </location>
</feature>
<evidence type="ECO:0000313" key="4">
    <source>
        <dbReference type="Proteomes" id="UP000005753"/>
    </source>
</evidence>
<protein>
    <recommendedName>
        <fullName evidence="2">Lectin-like domain-containing protein</fullName>
    </recommendedName>
</protein>
<reference evidence="3 4" key="2">
    <citation type="submission" date="2012-02" db="EMBL/GenBank/DDBJ databases">
        <title>Improved High-Quality Draft sequence of Eubacterium cellulosolvens 6.</title>
        <authorList>
            <consortium name="US DOE Joint Genome Institute"/>
            <person name="Lucas S."/>
            <person name="Han J."/>
            <person name="Lapidus A."/>
            <person name="Cheng J.-F."/>
            <person name="Goodwin L."/>
            <person name="Pitluck S."/>
            <person name="Peters L."/>
            <person name="Mikhailova N."/>
            <person name="Gu W."/>
            <person name="Detter J.C."/>
            <person name="Han C."/>
            <person name="Tapia R."/>
            <person name="Land M."/>
            <person name="Hauser L."/>
            <person name="Kyrpides N."/>
            <person name="Ivanova N."/>
            <person name="Pagani I."/>
            <person name="Johnson E."/>
            <person name="Mukhopadhyay B."/>
            <person name="Anderson I."/>
            <person name="Woyke T."/>
        </authorList>
    </citation>
    <scope>NUCLEOTIDE SEQUENCE [LARGE SCALE GENOMIC DNA]</scope>
    <source>
        <strain evidence="3 4">6</strain>
    </source>
</reference>
<dbReference type="InterPro" id="IPR038765">
    <property type="entry name" value="Papain-like_cys_pep_sf"/>
</dbReference>
<reference evidence="3 4" key="1">
    <citation type="submission" date="2010-08" db="EMBL/GenBank/DDBJ databases">
        <authorList>
            <consortium name="US DOE Joint Genome Institute (JGI-PGF)"/>
            <person name="Lucas S."/>
            <person name="Copeland A."/>
            <person name="Lapidus A."/>
            <person name="Cheng J.-F."/>
            <person name="Bruce D."/>
            <person name="Goodwin L."/>
            <person name="Pitluck S."/>
            <person name="Land M.L."/>
            <person name="Hauser L."/>
            <person name="Chang Y.-J."/>
            <person name="Anderson I.J."/>
            <person name="Johnson E."/>
            <person name="Mulhopadhyay B."/>
            <person name="Kyrpides N."/>
            <person name="Woyke T.J."/>
        </authorList>
    </citation>
    <scope>NUCLEOTIDE SEQUENCE [LARGE SCALE GENOMIC DNA]</scope>
    <source>
        <strain evidence="3 4">6</strain>
    </source>
</reference>
<sequence length="1025" mass="116131">MRKKILTLLLAASTISSTLIPTQSAFADTTGNADVSIEETAAEDQPATSSSSKKLFEEVDATDYEKLGEIPYGEIEYGNKKRKDIKSEVDLDKIKAKTVKDAYPISYEDIYIPEANISENEEYKTLKDKSKDYFDKWLPTFKYKYNGFHFDFEISEAAKEYINSQQPTYPQESGDCTYNAFTEVANNALIAEDLIHKEDVHKIRMSRAQIEYNGLFVTKDPLDGFHGDYSNEGYGTREVKLDIRRHLSSKSQSDNYDLRRAGKKTWIMRSLYSGMGPVKEADVNDARAINLCNNEADVELPPAEDGTPRSVHTKTDNLCTEDVYYTKNDSNKHYAHLTQTRFFSKDPKKTDRNKIKAWIYSYGGVGLNAEFGTTDENDHIQSHYDFEKNCLLRFSDMPTGSHAMTIVGWDDNFPADAFEPDNNGIKINNGAWLVKNSWNPFSEQQDLYGTEMTSNKDYAESTPFSFYRYFWLSYDSPAIIEYYGLAFENNNYFDNIYQYDGYQENSDYAKSSKAANIFTVKDPDTEPTDDKAQELKCVGFEICNNISSPAKYTIEIYRNIPDGGSPTDGTLVNTSTTTGTCPDKGIYTVELKKPVRLAKGERYSVVVTLKNGAKIAVEDNRTYTNDAMNDPREDHRGESFIYSSNKWKDVVDVEPQLTDKWPENVRIKAMTVNTDYDSSTIRATLTPTSPTPAPISDCAELTVKAKINGSLTGFEYTVDTNEDSPLSDQIKYIRINMKDSKGNEKKSLNYLPDPKTKNGIRSRSVFLPIDPDSYENTVKIEILDNKKQAVKLHLFSTEANTHSTSYSTSMKEYLDKLKETAIANSDSVTEDFANSMLIHMTCAQNMYKTKATDEYDVNLSALDSINTTDFASYVLKRGTTGNTDGTLPRIGLSFNWKKANALSVIYYDAEDPSTIKSIQIDGEDITNSNPKEYQFETIDDHHELTVNLSDIPISDFSKTHTITVENTSGRQIIVKASVYSYIYYMLKSKDTDQATKNYAKSLALLAKSYNQLDMSDTRYKDFFLF</sequence>
<dbReference type="OrthoDB" id="3648721at2"/>
<evidence type="ECO:0000313" key="3">
    <source>
        <dbReference type="EMBL" id="EIM57608.1"/>
    </source>
</evidence>